<keyword evidence="2" id="KW-1185">Reference proteome</keyword>
<protein>
    <submittedName>
        <fullName evidence="1">Uncharacterized protein</fullName>
    </submittedName>
</protein>
<reference evidence="1 2" key="1">
    <citation type="submission" date="2016-10" db="EMBL/GenBank/DDBJ databases">
        <title>Evaluation of Human, Veterinary and Environmental Mycobacterium chelonae Isolates by Core Genome Phylogenomic Analysis, Targeted Gene Comparison, and Anti-microbial Susceptibility Patterns: A Tale of Mistaken Identities.</title>
        <authorList>
            <person name="Fogelson S.B."/>
            <person name="Camus A.C."/>
            <person name="Lorenz W."/>
            <person name="Vasireddy R."/>
            <person name="Vasireddy S."/>
            <person name="Smith T."/>
            <person name="Brown-Elliott B.A."/>
            <person name="Wallace R.J.Jr."/>
            <person name="Hasan N.A."/>
            <person name="Reischl U."/>
            <person name="Sanchez S."/>
        </authorList>
    </citation>
    <scope>NUCLEOTIDE SEQUENCE [LARGE SCALE GENOMIC DNA]</scope>
    <source>
        <strain evidence="1 2">15518</strain>
    </source>
</reference>
<dbReference type="Proteomes" id="UP000179441">
    <property type="component" value="Unassembled WGS sequence"/>
</dbReference>
<sequence length="151" mass="17318">MTTFNLLTQIKTHNNRLTTQRDERVDDLPEQFSEDVLQAVATLEWLDSVVTNDAAHIMRDTCAEIRPSREHLGHPAMSVVNQLWRLGRKFEAALVVARIWAEVTDRQRALGMPEWLQDKLIGQLPFNLQADDWTSRDVAELAKLISVLTSR</sequence>
<dbReference type="EMBL" id="MLIS01000004">
    <property type="protein sequence ID" value="OHU76075.1"/>
    <property type="molecule type" value="Genomic_DNA"/>
</dbReference>
<dbReference type="AlphaFoldDB" id="A0A1S1M2E3"/>
<dbReference type="RefSeq" id="WP_070952780.1">
    <property type="nucleotide sequence ID" value="NZ_MLIS01000004.1"/>
</dbReference>
<name>A0A1S1M2E3_MYCCH</name>
<evidence type="ECO:0000313" key="1">
    <source>
        <dbReference type="EMBL" id="OHU76075.1"/>
    </source>
</evidence>
<evidence type="ECO:0000313" key="2">
    <source>
        <dbReference type="Proteomes" id="UP000179441"/>
    </source>
</evidence>
<proteinExistence type="predicted"/>
<accession>A0A1S1M2E3</accession>
<organism evidence="1 2">
    <name type="scientific">Mycobacteroides chelonae</name>
    <name type="common">Mycobacterium chelonae</name>
    <dbReference type="NCBI Taxonomy" id="1774"/>
    <lineage>
        <taxon>Bacteria</taxon>
        <taxon>Bacillati</taxon>
        <taxon>Actinomycetota</taxon>
        <taxon>Actinomycetes</taxon>
        <taxon>Mycobacteriales</taxon>
        <taxon>Mycobacteriaceae</taxon>
        <taxon>Mycobacteroides</taxon>
    </lineage>
</organism>
<gene>
    <name evidence="1" type="ORF">BKG84_24590</name>
</gene>
<comment type="caution">
    <text evidence="1">The sequence shown here is derived from an EMBL/GenBank/DDBJ whole genome shotgun (WGS) entry which is preliminary data.</text>
</comment>